<evidence type="ECO:0000313" key="13">
    <source>
        <dbReference type="EMBL" id="KAF0729078.1"/>
    </source>
</evidence>
<dbReference type="PANTHER" id="PTHR33407:SF9">
    <property type="entry name" value="PECTATE LYASE F-RELATED"/>
    <property type="match status" value="1"/>
</dbReference>
<dbReference type="SUPFAM" id="SSF51126">
    <property type="entry name" value="Pectin lyase-like"/>
    <property type="match status" value="1"/>
</dbReference>
<protein>
    <recommendedName>
        <fullName evidence="11">Probable pectate lyase F</fullName>
        <ecNumber evidence="5">4.2.2.2</ecNumber>
    </recommendedName>
</protein>
<evidence type="ECO:0000313" key="14">
    <source>
        <dbReference type="Proteomes" id="UP000481153"/>
    </source>
</evidence>
<evidence type="ECO:0000256" key="8">
    <source>
        <dbReference type="ARBA" id="ARBA00022837"/>
    </source>
</evidence>
<dbReference type="GO" id="GO:0045490">
    <property type="term" value="P:pectin catabolic process"/>
    <property type="evidence" value="ECO:0007669"/>
    <property type="project" value="TreeGrafter"/>
</dbReference>
<evidence type="ECO:0000256" key="6">
    <source>
        <dbReference type="ARBA" id="ARBA00022525"/>
    </source>
</evidence>
<evidence type="ECO:0000256" key="10">
    <source>
        <dbReference type="ARBA" id="ARBA00025679"/>
    </source>
</evidence>
<dbReference type="Gene3D" id="2.160.20.10">
    <property type="entry name" value="Single-stranded right-handed beta-helix, Pectin lyase-like"/>
    <property type="match status" value="1"/>
</dbReference>
<evidence type="ECO:0000256" key="3">
    <source>
        <dbReference type="ARBA" id="ARBA00004613"/>
    </source>
</evidence>
<keyword evidence="6" id="KW-0964">Secreted</keyword>
<gene>
    <name evidence="13" type="ORF">Ae201684_013215</name>
</gene>
<name>A0A6G0WNX1_9STRA</name>
<comment type="caution">
    <text evidence="13">The sequence shown here is derived from an EMBL/GenBank/DDBJ whole genome shotgun (WGS) entry which is preliminary data.</text>
</comment>
<feature type="signal peptide" evidence="12">
    <location>
        <begin position="1"/>
        <end position="23"/>
    </location>
</feature>
<dbReference type="GO" id="GO:0005576">
    <property type="term" value="C:extracellular region"/>
    <property type="evidence" value="ECO:0007669"/>
    <property type="project" value="UniProtKB-SubCell"/>
</dbReference>
<keyword evidence="9" id="KW-0456">Lyase</keyword>
<dbReference type="GO" id="GO:0030570">
    <property type="term" value="F:pectate lyase activity"/>
    <property type="evidence" value="ECO:0007669"/>
    <property type="project" value="UniProtKB-EC"/>
</dbReference>
<proteinExistence type="inferred from homology"/>
<sequence>MVQITTHDAVLATAAALLDVTSAVASMPSGNWPSSLGSVKYGPPYVVKAGTVFDGQMKTYERSNVDCKGQNECGKDAAVFLVEPGATLIIGKNQAEGVHCENHDE</sequence>
<evidence type="ECO:0000256" key="1">
    <source>
        <dbReference type="ARBA" id="ARBA00000695"/>
    </source>
</evidence>
<comment type="cofactor">
    <cofactor evidence="2">
        <name>Ca(2+)</name>
        <dbReference type="ChEBI" id="CHEBI:29108"/>
    </cofactor>
</comment>
<dbReference type="EMBL" id="VJMJ01000169">
    <property type="protein sequence ID" value="KAF0729078.1"/>
    <property type="molecule type" value="Genomic_DNA"/>
</dbReference>
<keyword evidence="7 12" id="KW-0732">Signal</keyword>
<comment type="subcellular location">
    <subcellularLocation>
        <location evidence="3">Secreted</location>
    </subcellularLocation>
</comment>
<dbReference type="Pfam" id="PF03211">
    <property type="entry name" value="Pectate_lyase"/>
    <property type="match status" value="1"/>
</dbReference>
<accession>A0A6G0WNX1</accession>
<evidence type="ECO:0000256" key="12">
    <source>
        <dbReference type="SAM" id="SignalP"/>
    </source>
</evidence>
<dbReference type="Proteomes" id="UP000481153">
    <property type="component" value="Unassembled WGS sequence"/>
</dbReference>
<keyword evidence="14" id="KW-1185">Reference proteome</keyword>
<organism evidence="13 14">
    <name type="scientific">Aphanomyces euteiches</name>
    <dbReference type="NCBI Taxonomy" id="100861"/>
    <lineage>
        <taxon>Eukaryota</taxon>
        <taxon>Sar</taxon>
        <taxon>Stramenopiles</taxon>
        <taxon>Oomycota</taxon>
        <taxon>Saprolegniomycetes</taxon>
        <taxon>Saprolegniales</taxon>
        <taxon>Verrucalvaceae</taxon>
        <taxon>Aphanomyces</taxon>
    </lineage>
</organism>
<dbReference type="PANTHER" id="PTHR33407">
    <property type="entry name" value="PECTATE LYASE F-RELATED"/>
    <property type="match status" value="1"/>
</dbReference>
<evidence type="ECO:0000256" key="5">
    <source>
        <dbReference type="ARBA" id="ARBA00012272"/>
    </source>
</evidence>
<reference evidence="13 14" key="1">
    <citation type="submission" date="2019-07" db="EMBL/GenBank/DDBJ databases">
        <title>Genomics analysis of Aphanomyces spp. identifies a new class of oomycete effector associated with host adaptation.</title>
        <authorList>
            <person name="Gaulin E."/>
        </authorList>
    </citation>
    <scope>NUCLEOTIDE SEQUENCE [LARGE SCALE GENOMIC DNA]</scope>
    <source>
        <strain evidence="13 14">ATCC 201684</strain>
    </source>
</reference>
<comment type="similarity">
    <text evidence="4">Belongs to the polysaccharide lyase 3 family.</text>
</comment>
<evidence type="ECO:0000256" key="7">
    <source>
        <dbReference type="ARBA" id="ARBA00022729"/>
    </source>
</evidence>
<comment type="catalytic activity">
    <reaction evidence="1">
        <text>Eliminative cleavage of (1-&gt;4)-alpha-D-galacturonan to give oligosaccharides with 4-deoxy-alpha-D-galact-4-enuronosyl groups at their non-reducing ends.</text>
        <dbReference type="EC" id="4.2.2.2"/>
    </reaction>
</comment>
<dbReference type="EC" id="4.2.2.2" evidence="5"/>
<dbReference type="InterPro" id="IPR011050">
    <property type="entry name" value="Pectin_lyase_fold/virulence"/>
</dbReference>
<dbReference type="InterPro" id="IPR012334">
    <property type="entry name" value="Pectin_lyas_fold"/>
</dbReference>
<comment type="function">
    <text evidence="10">Pectinolytic enzyme consist of four classes of enzymes: pectin lyase, polygalacturonase, pectin methylesterase and rhamnogalacturonase. Among pectinolytic enzymes, pectin lyase is the most important in depolymerization of pectin, since it cleaves internal glycosidic bonds of highly methylated pectins. Favors pectate, the anion, over pectin, the methyl ester.</text>
</comment>
<dbReference type="InterPro" id="IPR004898">
    <property type="entry name" value="Pectate_lyase_PlyH/PlyE-like"/>
</dbReference>
<evidence type="ECO:0000256" key="9">
    <source>
        <dbReference type="ARBA" id="ARBA00023239"/>
    </source>
</evidence>
<keyword evidence="8" id="KW-0106">Calcium</keyword>
<evidence type="ECO:0000256" key="11">
    <source>
        <dbReference type="ARBA" id="ARBA00039895"/>
    </source>
</evidence>
<dbReference type="VEuPathDB" id="FungiDB:AeMF1_017308"/>
<feature type="chain" id="PRO_5026147321" description="Probable pectate lyase F" evidence="12">
    <location>
        <begin position="24"/>
        <end position="105"/>
    </location>
</feature>
<evidence type="ECO:0000256" key="2">
    <source>
        <dbReference type="ARBA" id="ARBA00001913"/>
    </source>
</evidence>
<dbReference type="AlphaFoldDB" id="A0A6G0WNX1"/>
<evidence type="ECO:0000256" key="4">
    <source>
        <dbReference type="ARBA" id="ARBA00006463"/>
    </source>
</evidence>